<keyword evidence="5 7" id="KW-1133">Transmembrane helix</keyword>
<evidence type="ECO:0000259" key="9">
    <source>
        <dbReference type="Pfam" id="PF21088"/>
    </source>
</evidence>
<accession>A0A5K1ICX2</accession>
<dbReference type="InterPro" id="IPR023408">
    <property type="entry name" value="MscS_beta-dom_sf"/>
</dbReference>
<evidence type="ECO:0000256" key="5">
    <source>
        <dbReference type="ARBA" id="ARBA00022989"/>
    </source>
</evidence>
<gene>
    <name evidence="10" type="primary">mscS</name>
    <name evidence="10" type="ORF">LMKDKBCB_00587</name>
</gene>
<dbReference type="OrthoDB" id="9775207at2"/>
<dbReference type="PANTHER" id="PTHR30221">
    <property type="entry name" value="SMALL-CONDUCTANCE MECHANOSENSITIVE CHANNEL"/>
    <property type="match status" value="1"/>
</dbReference>
<evidence type="ECO:0000256" key="6">
    <source>
        <dbReference type="ARBA" id="ARBA00023136"/>
    </source>
</evidence>
<sequence length="259" mass="27607">MELFEPILHFFAQRWVHNIIWAGILAIGTAVAAKVASKTLHHLLNRDDNPLPSSSIFINIARAVIWMIGGSFILDNCFGINANALVAALGVGGIAISLGFQDTLSNLIGGMQVTFMGIIKPGDNIEVGGVSGVVQDITWRHTTIEDACGQTIIVPNSNISKNTLVHLMPFGRVAVPVAVKDPSKWISLDALADELVSATKTAVSPISDFDKEPYVLFSEIGDFGIKGKIIFIVSDDSTTFTAADACIRAIAPIIAQPAK</sequence>
<evidence type="ECO:0000313" key="10">
    <source>
        <dbReference type="EMBL" id="VWM04706.1"/>
    </source>
</evidence>
<protein>
    <submittedName>
        <fullName evidence="10">Small-conductance mechanosensitive channel</fullName>
    </submittedName>
</protein>
<dbReference type="SUPFAM" id="SSF82861">
    <property type="entry name" value="Mechanosensitive channel protein MscS (YggB), transmembrane region"/>
    <property type="match status" value="1"/>
</dbReference>
<feature type="transmembrane region" description="Helical" evidence="7">
    <location>
        <begin position="80"/>
        <end position="100"/>
    </location>
</feature>
<comment type="similarity">
    <text evidence="2">Belongs to the MscS (TC 1.A.23) family.</text>
</comment>
<dbReference type="InterPro" id="IPR049142">
    <property type="entry name" value="MS_channel_1st"/>
</dbReference>
<keyword evidence="3" id="KW-1003">Cell membrane</keyword>
<proteinExistence type="inferred from homology"/>
<comment type="subcellular location">
    <subcellularLocation>
        <location evidence="1">Cell membrane</location>
        <topology evidence="1">Multi-pass membrane protein</topology>
    </subcellularLocation>
</comment>
<feature type="transmembrane region" description="Helical" evidence="7">
    <location>
        <begin position="15"/>
        <end position="36"/>
    </location>
</feature>
<organism evidence="10 11">
    <name type="scientific">Collinsella aerofaciens</name>
    <dbReference type="NCBI Taxonomy" id="74426"/>
    <lineage>
        <taxon>Bacteria</taxon>
        <taxon>Bacillati</taxon>
        <taxon>Actinomycetota</taxon>
        <taxon>Coriobacteriia</taxon>
        <taxon>Coriobacteriales</taxon>
        <taxon>Coriobacteriaceae</taxon>
        <taxon>Collinsella</taxon>
    </lineage>
</organism>
<evidence type="ECO:0000256" key="2">
    <source>
        <dbReference type="ARBA" id="ARBA00008017"/>
    </source>
</evidence>
<evidence type="ECO:0000259" key="8">
    <source>
        <dbReference type="Pfam" id="PF00924"/>
    </source>
</evidence>
<keyword evidence="6 7" id="KW-0472">Membrane</keyword>
<name>A0A5K1ICX2_9ACTN</name>
<reference evidence="10 11" key="1">
    <citation type="submission" date="2019-10" db="EMBL/GenBank/DDBJ databases">
        <authorList>
            <person name="Wolf R A."/>
        </authorList>
    </citation>
    <scope>NUCLEOTIDE SEQUENCE [LARGE SCALE GENOMIC DNA]</scope>
    <source>
        <strain evidence="10">Collinsella_aerofaciens_AK_138A</strain>
    </source>
</reference>
<evidence type="ECO:0000256" key="7">
    <source>
        <dbReference type="SAM" id="Phobius"/>
    </source>
</evidence>
<evidence type="ECO:0000256" key="1">
    <source>
        <dbReference type="ARBA" id="ARBA00004651"/>
    </source>
</evidence>
<dbReference type="InterPro" id="IPR010920">
    <property type="entry name" value="LSM_dom_sf"/>
</dbReference>
<evidence type="ECO:0000256" key="3">
    <source>
        <dbReference type="ARBA" id="ARBA00022475"/>
    </source>
</evidence>
<dbReference type="Pfam" id="PF00924">
    <property type="entry name" value="MS_channel_2nd"/>
    <property type="match status" value="1"/>
</dbReference>
<feature type="domain" description="Mechanosensitive ion channel MscS" evidence="8">
    <location>
        <begin position="102"/>
        <end position="163"/>
    </location>
</feature>
<keyword evidence="4 7" id="KW-0812">Transmembrane</keyword>
<dbReference type="PANTHER" id="PTHR30221:SF1">
    <property type="entry name" value="SMALL-CONDUCTANCE MECHANOSENSITIVE CHANNEL"/>
    <property type="match status" value="1"/>
</dbReference>
<evidence type="ECO:0000256" key="4">
    <source>
        <dbReference type="ARBA" id="ARBA00022692"/>
    </source>
</evidence>
<dbReference type="SUPFAM" id="SSF50182">
    <property type="entry name" value="Sm-like ribonucleoproteins"/>
    <property type="match status" value="1"/>
</dbReference>
<dbReference type="Pfam" id="PF21088">
    <property type="entry name" value="MS_channel_1st"/>
    <property type="match status" value="1"/>
</dbReference>
<dbReference type="InterPro" id="IPR011014">
    <property type="entry name" value="MscS_channel_TM-2"/>
</dbReference>
<dbReference type="Gene3D" id="1.10.287.1260">
    <property type="match status" value="1"/>
</dbReference>
<evidence type="ECO:0000313" key="11">
    <source>
        <dbReference type="Proteomes" id="UP000330807"/>
    </source>
</evidence>
<dbReference type="AlphaFoldDB" id="A0A5K1ICX2"/>
<dbReference type="Gene3D" id="2.30.30.60">
    <property type="match status" value="1"/>
</dbReference>
<dbReference type="Proteomes" id="UP000330807">
    <property type="component" value="Unassembled WGS sequence"/>
</dbReference>
<dbReference type="RefSeq" id="WP_152073439.1">
    <property type="nucleotide sequence ID" value="NZ_CAAKNY010000058.1"/>
</dbReference>
<feature type="domain" description="Mechanosensitive ion channel transmembrane helices 2/3" evidence="9">
    <location>
        <begin position="59"/>
        <end position="101"/>
    </location>
</feature>
<dbReference type="EMBL" id="CABWIH010000106">
    <property type="protein sequence ID" value="VWM04706.1"/>
    <property type="molecule type" value="Genomic_DNA"/>
</dbReference>
<dbReference type="InterPro" id="IPR006685">
    <property type="entry name" value="MscS_channel_2nd"/>
</dbReference>
<dbReference type="GO" id="GO:0008381">
    <property type="term" value="F:mechanosensitive monoatomic ion channel activity"/>
    <property type="evidence" value="ECO:0007669"/>
    <property type="project" value="InterPro"/>
</dbReference>
<dbReference type="InterPro" id="IPR045275">
    <property type="entry name" value="MscS_archaea/bacteria_type"/>
</dbReference>
<dbReference type="GO" id="GO:0005886">
    <property type="term" value="C:plasma membrane"/>
    <property type="evidence" value="ECO:0007669"/>
    <property type="project" value="UniProtKB-SubCell"/>
</dbReference>